<dbReference type="NCBIfam" id="NF007958">
    <property type="entry name" value="PRK10677.1"/>
    <property type="match status" value="1"/>
</dbReference>
<feature type="signal peptide" evidence="4">
    <location>
        <begin position="1"/>
        <end position="19"/>
    </location>
</feature>
<organism evidence="5 6">
    <name type="scientific">Rubellimicrobium aerolatum</name>
    <dbReference type="NCBI Taxonomy" id="490979"/>
    <lineage>
        <taxon>Bacteria</taxon>
        <taxon>Pseudomonadati</taxon>
        <taxon>Pseudomonadota</taxon>
        <taxon>Alphaproteobacteria</taxon>
        <taxon>Rhodobacterales</taxon>
        <taxon>Roseobacteraceae</taxon>
        <taxon>Rubellimicrobium</taxon>
    </lineage>
</organism>
<evidence type="ECO:0000256" key="2">
    <source>
        <dbReference type="ARBA" id="ARBA00022723"/>
    </source>
</evidence>
<reference evidence="6" key="1">
    <citation type="journal article" date="2019" name="Int. J. Syst. Evol. Microbiol.">
        <title>The Global Catalogue of Microorganisms (GCM) 10K type strain sequencing project: providing services to taxonomists for standard genome sequencing and annotation.</title>
        <authorList>
            <consortium name="The Broad Institute Genomics Platform"/>
            <consortium name="The Broad Institute Genome Sequencing Center for Infectious Disease"/>
            <person name="Wu L."/>
            <person name="Ma J."/>
        </authorList>
    </citation>
    <scope>NUCLEOTIDE SEQUENCE [LARGE SCALE GENOMIC DNA]</scope>
    <source>
        <strain evidence="6">KACC 11588</strain>
    </source>
</reference>
<dbReference type="NCBIfam" id="TIGR01256">
    <property type="entry name" value="modA"/>
    <property type="match status" value="1"/>
</dbReference>
<dbReference type="Proteomes" id="UP001596056">
    <property type="component" value="Unassembled WGS sequence"/>
</dbReference>
<accession>A0ABW0SFE5</accession>
<dbReference type="EMBL" id="JBHSNA010000017">
    <property type="protein sequence ID" value="MFC5567626.1"/>
    <property type="molecule type" value="Genomic_DNA"/>
</dbReference>
<dbReference type="Gene3D" id="3.40.190.10">
    <property type="entry name" value="Periplasmic binding protein-like II"/>
    <property type="match status" value="2"/>
</dbReference>
<comment type="caution">
    <text evidence="5">The sequence shown here is derived from an EMBL/GenBank/DDBJ whole genome shotgun (WGS) entry which is preliminary data.</text>
</comment>
<dbReference type="Pfam" id="PF13531">
    <property type="entry name" value="SBP_bac_11"/>
    <property type="match status" value="1"/>
</dbReference>
<evidence type="ECO:0000256" key="4">
    <source>
        <dbReference type="SAM" id="SignalP"/>
    </source>
</evidence>
<evidence type="ECO:0000256" key="1">
    <source>
        <dbReference type="ARBA" id="ARBA00009175"/>
    </source>
</evidence>
<comment type="similarity">
    <text evidence="1">Belongs to the bacterial solute-binding protein ModA family.</text>
</comment>
<proteinExistence type="inferred from homology"/>
<keyword evidence="6" id="KW-1185">Reference proteome</keyword>
<keyword evidence="3 4" id="KW-0732">Signal</keyword>
<dbReference type="PANTHER" id="PTHR30632:SF17">
    <property type="entry name" value="MOLYBDATE-BINDING PROTEIN MODA"/>
    <property type="match status" value="1"/>
</dbReference>
<dbReference type="SUPFAM" id="SSF53850">
    <property type="entry name" value="Periplasmic binding protein-like II"/>
    <property type="match status" value="1"/>
</dbReference>
<dbReference type="InterPro" id="IPR005950">
    <property type="entry name" value="ModA"/>
</dbReference>
<dbReference type="PIRSF" id="PIRSF004846">
    <property type="entry name" value="ModA"/>
    <property type="match status" value="1"/>
</dbReference>
<dbReference type="InterPro" id="IPR050682">
    <property type="entry name" value="ModA/WtpA"/>
</dbReference>
<evidence type="ECO:0000313" key="5">
    <source>
        <dbReference type="EMBL" id="MFC5567626.1"/>
    </source>
</evidence>
<name>A0ABW0SFE5_9RHOB</name>
<feature type="chain" id="PRO_5046164121" evidence="4">
    <location>
        <begin position="20"/>
        <end position="249"/>
    </location>
</feature>
<dbReference type="RefSeq" id="WP_209842502.1">
    <property type="nucleotide sequence ID" value="NZ_JAGGJP010000016.1"/>
</dbReference>
<dbReference type="CDD" id="cd13536">
    <property type="entry name" value="PBP2_EcModA"/>
    <property type="match status" value="1"/>
</dbReference>
<gene>
    <name evidence="5" type="primary">modA</name>
    <name evidence="5" type="ORF">ACFPOC_14530</name>
</gene>
<sequence length="249" mass="25510">MRMKALPLALLLAATSARAEQVTVFAAASLKTALDGIAADWGAATGHEVVASYAGTPQLARQIEEGAPADLFLSASSDWMDDLEGKGVIVAESRRDLLGNTLVLVGHGEAAPLEIGPGTDWAALLGDGRLAMAMVDSVPAGIYGREALTSMGAWASVEPLVAQAENVRAALALVAQGEAPYGIVYGSDAIADDDVTVVGTFPADSHSPITYPAALVAGRDNPAAAAFLDHLSSPEARTAFEAQGFLVLD</sequence>
<evidence type="ECO:0000313" key="6">
    <source>
        <dbReference type="Proteomes" id="UP001596056"/>
    </source>
</evidence>
<evidence type="ECO:0000256" key="3">
    <source>
        <dbReference type="ARBA" id="ARBA00022729"/>
    </source>
</evidence>
<protein>
    <submittedName>
        <fullName evidence="5">Molybdate ABC transporter substrate-binding protein</fullName>
    </submittedName>
</protein>
<dbReference type="PANTHER" id="PTHR30632">
    <property type="entry name" value="MOLYBDATE-BINDING PERIPLASMIC PROTEIN"/>
    <property type="match status" value="1"/>
</dbReference>
<keyword evidence="2" id="KW-0479">Metal-binding</keyword>